<dbReference type="STRING" id="560819.SAMN05428998_102285"/>
<sequence>MTMRDLKWSGSEKKVARRAFDQAAEAVFAELLAEFRRRAAAVAEPADLWELERHLRQQRRALEELLDFRYSQLPFVFARLIHEGHLDEAQLAGLAEEKLELVRSYLALLRRR</sequence>
<organism evidence="1 2">
    <name type="scientific">Tistlia consotensis USBA 355</name>
    <dbReference type="NCBI Taxonomy" id="560819"/>
    <lineage>
        <taxon>Bacteria</taxon>
        <taxon>Pseudomonadati</taxon>
        <taxon>Pseudomonadota</taxon>
        <taxon>Alphaproteobacteria</taxon>
        <taxon>Rhodospirillales</taxon>
        <taxon>Rhodovibrionaceae</taxon>
        <taxon>Tistlia</taxon>
    </lineage>
</organism>
<gene>
    <name evidence="1" type="ORF">SAMN05428998_102285</name>
</gene>
<reference evidence="1 2" key="1">
    <citation type="submission" date="2017-04" db="EMBL/GenBank/DDBJ databases">
        <authorList>
            <person name="Afonso C.L."/>
            <person name="Miller P.J."/>
            <person name="Scott M.A."/>
            <person name="Spackman E."/>
            <person name="Goraichik I."/>
            <person name="Dimitrov K.M."/>
            <person name="Suarez D.L."/>
            <person name="Swayne D.E."/>
        </authorList>
    </citation>
    <scope>NUCLEOTIDE SEQUENCE [LARGE SCALE GENOMIC DNA]</scope>
    <source>
        <strain evidence="1 2">USBA 355</strain>
    </source>
</reference>
<dbReference type="Proteomes" id="UP000192917">
    <property type="component" value="Unassembled WGS sequence"/>
</dbReference>
<proteinExistence type="predicted"/>
<accession>A0A1Y6BFX9</accession>
<dbReference type="Pfam" id="PF18032">
    <property type="entry name" value="FRP"/>
    <property type="match status" value="1"/>
</dbReference>
<dbReference type="InterPro" id="IPR053747">
    <property type="entry name" value="Fluoresc_Recovery_Reg"/>
</dbReference>
<protein>
    <submittedName>
        <fullName evidence="1">Uncharacterized protein</fullName>
    </submittedName>
</protein>
<dbReference type="EMBL" id="FWZX01000002">
    <property type="protein sequence ID" value="SME99454.1"/>
    <property type="molecule type" value="Genomic_DNA"/>
</dbReference>
<dbReference type="Gene3D" id="6.10.140.1840">
    <property type="match status" value="1"/>
</dbReference>
<name>A0A1Y6BFX9_9PROT</name>
<dbReference type="GO" id="GO:0042651">
    <property type="term" value="C:thylakoid membrane"/>
    <property type="evidence" value="ECO:0007669"/>
    <property type="project" value="InterPro"/>
</dbReference>
<dbReference type="InterPro" id="IPR041601">
    <property type="entry name" value="FRP"/>
</dbReference>
<keyword evidence="2" id="KW-1185">Reference proteome</keyword>
<evidence type="ECO:0000313" key="1">
    <source>
        <dbReference type="EMBL" id="SME99454.1"/>
    </source>
</evidence>
<evidence type="ECO:0000313" key="2">
    <source>
        <dbReference type="Proteomes" id="UP000192917"/>
    </source>
</evidence>
<dbReference type="AlphaFoldDB" id="A0A1Y6BFX9"/>